<keyword evidence="5" id="KW-1185">Reference proteome</keyword>
<feature type="domain" description="LysM" evidence="3">
    <location>
        <begin position="42"/>
        <end position="85"/>
    </location>
</feature>
<comment type="caution">
    <text evidence="4">The sequence shown here is derived from an EMBL/GenBank/DDBJ whole genome shotgun (WGS) entry which is preliminary data.</text>
</comment>
<evidence type="ECO:0000313" key="5">
    <source>
        <dbReference type="Proteomes" id="UP001172083"/>
    </source>
</evidence>
<dbReference type="Pfam" id="PF01476">
    <property type="entry name" value="LysM"/>
    <property type="match status" value="3"/>
</dbReference>
<feature type="compositionally biased region" description="Basic and acidic residues" evidence="1">
    <location>
        <begin position="249"/>
        <end position="263"/>
    </location>
</feature>
<dbReference type="CDD" id="cd00118">
    <property type="entry name" value="LysM"/>
    <property type="match status" value="3"/>
</dbReference>
<feature type="chain" id="PRO_5047178050" evidence="2">
    <location>
        <begin position="22"/>
        <end position="369"/>
    </location>
</feature>
<proteinExistence type="predicted"/>
<dbReference type="EMBL" id="JAUJEB010000001">
    <property type="protein sequence ID" value="MDN5212182.1"/>
    <property type="molecule type" value="Genomic_DNA"/>
</dbReference>
<feature type="domain" description="LysM" evidence="3">
    <location>
        <begin position="168"/>
        <end position="211"/>
    </location>
</feature>
<evidence type="ECO:0000259" key="3">
    <source>
        <dbReference type="PROSITE" id="PS51782"/>
    </source>
</evidence>
<dbReference type="InterPro" id="IPR036779">
    <property type="entry name" value="LysM_dom_sf"/>
</dbReference>
<protein>
    <submittedName>
        <fullName evidence="4">LysM peptidoglycan-binding domain-containing protein</fullName>
    </submittedName>
</protein>
<evidence type="ECO:0000313" key="4">
    <source>
        <dbReference type="EMBL" id="MDN5212182.1"/>
    </source>
</evidence>
<feature type="signal peptide" evidence="2">
    <location>
        <begin position="1"/>
        <end position="21"/>
    </location>
</feature>
<reference evidence="4" key="1">
    <citation type="submission" date="2023-06" db="EMBL/GenBank/DDBJ databases">
        <title>Genomic of Agaribacillus aureum.</title>
        <authorList>
            <person name="Wang G."/>
        </authorList>
    </citation>
    <scope>NUCLEOTIDE SEQUENCE</scope>
    <source>
        <strain evidence="4">BMA12</strain>
    </source>
</reference>
<feature type="domain" description="LysM" evidence="3">
    <location>
        <begin position="98"/>
        <end position="141"/>
    </location>
</feature>
<dbReference type="Gene3D" id="2.40.40.10">
    <property type="entry name" value="RlpA-like domain"/>
    <property type="match status" value="1"/>
</dbReference>
<dbReference type="SMART" id="SM00257">
    <property type="entry name" value="LysM"/>
    <property type="match status" value="3"/>
</dbReference>
<dbReference type="PANTHER" id="PTHR33734:SF22">
    <property type="entry name" value="MEMBRANE-BOUND LYTIC MUREIN TRANSGLYCOSYLASE D"/>
    <property type="match status" value="1"/>
</dbReference>
<feature type="compositionally biased region" description="Polar residues" evidence="1">
    <location>
        <begin position="235"/>
        <end position="246"/>
    </location>
</feature>
<name>A0ABT8L350_9BACT</name>
<dbReference type="InterPro" id="IPR018392">
    <property type="entry name" value="LysM"/>
</dbReference>
<dbReference type="Gene3D" id="3.10.350.10">
    <property type="entry name" value="LysM domain"/>
    <property type="match status" value="3"/>
</dbReference>
<dbReference type="RefSeq" id="WP_346757505.1">
    <property type="nucleotide sequence ID" value="NZ_JAUJEB010000001.1"/>
</dbReference>
<keyword evidence="2" id="KW-0732">Signal</keyword>
<dbReference type="PANTHER" id="PTHR33734">
    <property type="entry name" value="LYSM DOMAIN-CONTAINING GPI-ANCHORED PROTEIN 2"/>
    <property type="match status" value="1"/>
</dbReference>
<organism evidence="4 5">
    <name type="scientific">Agaribacillus aureus</name>
    <dbReference type="NCBI Taxonomy" id="3051825"/>
    <lineage>
        <taxon>Bacteria</taxon>
        <taxon>Pseudomonadati</taxon>
        <taxon>Bacteroidota</taxon>
        <taxon>Cytophagia</taxon>
        <taxon>Cytophagales</taxon>
        <taxon>Splendidivirgaceae</taxon>
        <taxon>Agaribacillus</taxon>
    </lineage>
</organism>
<accession>A0ABT8L350</accession>
<sequence length="369" mass="40514">MKSTFIFFSIILIAFHQPVDAFTPSMMVDSIGIETKDGKTYIVHRVGPGETLYSLSRRYNSSVAGILKSNPGSDAGIKIQQILKIPYVKKAAQKKGAITHVVKANETMFAISRKYGVRLTDIKNWNNLSGTALNVGQKLILYPGETGGKAAGQVKATPAVAKTGEDDIIHTVSSSQTLYSISRQYNVSMTDIKKWNNLDGVGLSIGQKLVIKSTTANKSTTTSKKQERPAATETIVANNEQSTAPSKSADYKTYETSMEEIKRVNTNPKPRPRKSGTSGFNKVVELGFAEVIKTEKDSKKWLALHRTAPIGTILRVKNEMNNLWVFVRVVGVLPETSVNDKVLIKISKTAYDKLGAINNRFPVEISYVP</sequence>
<dbReference type="InterPro" id="IPR036908">
    <property type="entry name" value="RlpA-like_sf"/>
</dbReference>
<evidence type="ECO:0000256" key="2">
    <source>
        <dbReference type="SAM" id="SignalP"/>
    </source>
</evidence>
<dbReference type="SUPFAM" id="SSF54106">
    <property type="entry name" value="LysM domain"/>
    <property type="match status" value="3"/>
</dbReference>
<dbReference type="Proteomes" id="UP001172083">
    <property type="component" value="Unassembled WGS sequence"/>
</dbReference>
<gene>
    <name evidence="4" type="ORF">QQ020_08975</name>
</gene>
<evidence type="ECO:0000256" key="1">
    <source>
        <dbReference type="SAM" id="MobiDB-lite"/>
    </source>
</evidence>
<feature type="region of interest" description="Disordered" evidence="1">
    <location>
        <begin position="216"/>
        <end position="278"/>
    </location>
</feature>
<dbReference type="PROSITE" id="PS51782">
    <property type="entry name" value="LYSM"/>
    <property type="match status" value="3"/>
</dbReference>